<dbReference type="SUPFAM" id="SSF52540">
    <property type="entry name" value="P-loop containing nucleoside triphosphate hydrolases"/>
    <property type="match status" value="2"/>
</dbReference>
<dbReference type="FunFam" id="3.40.50.300:FF:000016">
    <property type="entry name" value="Oligopeptide ABC transporter ATP-binding component"/>
    <property type="match status" value="2"/>
</dbReference>
<name>A0A1H1AUV5_9LACT</name>
<dbReference type="RefSeq" id="WP_089977972.1">
    <property type="nucleotide sequence ID" value="NZ_CP084916.1"/>
</dbReference>
<dbReference type="SMART" id="SM00382">
    <property type="entry name" value="AAA"/>
    <property type="match status" value="2"/>
</dbReference>
<evidence type="ECO:0000256" key="6">
    <source>
        <dbReference type="ARBA" id="ARBA00022856"/>
    </source>
</evidence>
<sequence>METLLNVNNLSVSFTTGSSTQQVTSNVSFAVKKGETLGIVGESGSGKSVTARSIMGLLAPNAYVHSKSNIVFMGKDLLSLPEKKMRGIRGKDIGMIFQDPMTSLNPTMTVGSQITETILYHEKLSKIEAEIRAKDIMHHVGITDVDVRYKQYAHEFSGGMRQRMMIALALVCKPALLIADEPTTALDVTIQAQILDLLKEVQEKFGTAIILITHDFGVVANMCDQVIVMKNGQVVETGETKDVFQHPKEAYTKMLLAAIPNLHKEKSERHKKKLAEIHSGKRKKLLDVSHLEKHFPLGKTGLLKAVDDISFAVYEGETLGLVGESGSGKSTTGRTILRLHEATGGETLYQGFDLNHLSQKELKTMRKHMQIIFQDPYASLNPRMKIQDIIGEALDIHQLAKNKKERNNKVAELLSLVGLDEGFAQRYPHEFSGGQRQRIGIARALAVDPAFIVLDEPLSALDASIQAQIVELLEELQEKLGLTYLFIAHDLAMVKQISDRVAVMYNGRIVELADAEELFSNPIHPYTKKLLSAIPVPDPTYEATKKPISAVADEQAAFHSEKATFKEVRPHHWVAQ</sequence>
<evidence type="ECO:0000256" key="5">
    <source>
        <dbReference type="ARBA" id="ARBA00022840"/>
    </source>
</evidence>
<comment type="similarity">
    <text evidence="2">Belongs to the ABC transporter superfamily.</text>
</comment>
<dbReference type="Pfam" id="PF00005">
    <property type="entry name" value="ABC_tran"/>
    <property type="match status" value="2"/>
</dbReference>
<dbReference type="AlphaFoldDB" id="A0A1H1AUV5"/>
<dbReference type="GO" id="GO:0015031">
    <property type="term" value="P:protein transport"/>
    <property type="evidence" value="ECO:0007669"/>
    <property type="project" value="UniProtKB-KW"/>
</dbReference>
<feature type="domain" description="ABC transporter" evidence="8">
    <location>
        <begin position="286"/>
        <end position="531"/>
    </location>
</feature>
<dbReference type="InterPro" id="IPR050319">
    <property type="entry name" value="ABC_transp_ATP-bind"/>
</dbReference>
<dbReference type="PROSITE" id="PS00211">
    <property type="entry name" value="ABC_TRANSPORTER_1"/>
    <property type="match status" value="2"/>
</dbReference>
<dbReference type="Proteomes" id="UP000199481">
    <property type="component" value="Unassembled WGS sequence"/>
</dbReference>
<dbReference type="CDD" id="cd03257">
    <property type="entry name" value="ABC_NikE_OppD_transporters"/>
    <property type="match status" value="2"/>
</dbReference>
<dbReference type="InterPro" id="IPR003439">
    <property type="entry name" value="ABC_transporter-like_ATP-bd"/>
</dbReference>
<evidence type="ECO:0000256" key="2">
    <source>
        <dbReference type="ARBA" id="ARBA00005417"/>
    </source>
</evidence>
<evidence type="ECO:0000256" key="1">
    <source>
        <dbReference type="ARBA" id="ARBA00004202"/>
    </source>
</evidence>
<feature type="domain" description="ABC transporter" evidence="8">
    <location>
        <begin position="5"/>
        <end position="256"/>
    </location>
</feature>
<protein>
    <submittedName>
        <fullName evidence="9">Peptide/nickel transport system ATP-binding protein</fullName>
    </submittedName>
</protein>
<evidence type="ECO:0000313" key="9">
    <source>
        <dbReference type="EMBL" id="SDQ43443.1"/>
    </source>
</evidence>
<dbReference type="PANTHER" id="PTHR43776:SF7">
    <property type="entry name" value="D,D-DIPEPTIDE TRANSPORT ATP-BINDING PROTEIN DDPF-RELATED"/>
    <property type="match status" value="1"/>
</dbReference>
<dbReference type="InterPro" id="IPR017871">
    <property type="entry name" value="ABC_transporter-like_CS"/>
</dbReference>
<evidence type="ECO:0000256" key="7">
    <source>
        <dbReference type="ARBA" id="ARBA00022927"/>
    </source>
</evidence>
<organism evidence="9 10">
    <name type="scientific">Carnobacterium viridans</name>
    <dbReference type="NCBI Taxonomy" id="174587"/>
    <lineage>
        <taxon>Bacteria</taxon>
        <taxon>Bacillati</taxon>
        <taxon>Bacillota</taxon>
        <taxon>Bacilli</taxon>
        <taxon>Lactobacillales</taxon>
        <taxon>Carnobacteriaceae</taxon>
        <taxon>Carnobacterium</taxon>
    </lineage>
</organism>
<keyword evidence="7" id="KW-0653">Protein transport</keyword>
<dbReference type="GO" id="GO:0055085">
    <property type="term" value="P:transmembrane transport"/>
    <property type="evidence" value="ECO:0007669"/>
    <property type="project" value="UniProtKB-ARBA"/>
</dbReference>
<dbReference type="EMBL" id="FNJW01000008">
    <property type="protein sequence ID" value="SDQ43443.1"/>
    <property type="molecule type" value="Genomic_DNA"/>
</dbReference>
<evidence type="ECO:0000259" key="8">
    <source>
        <dbReference type="PROSITE" id="PS50893"/>
    </source>
</evidence>
<dbReference type="Pfam" id="PF08352">
    <property type="entry name" value="oligo_HPY"/>
    <property type="match status" value="2"/>
</dbReference>
<gene>
    <name evidence="9" type="ORF">SAMN04487752_2266</name>
</gene>
<keyword evidence="10" id="KW-1185">Reference proteome</keyword>
<dbReference type="Gene3D" id="3.40.50.300">
    <property type="entry name" value="P-loop containing nucleotide triphosphate hydrolases"/>
    <property type="match status" value="2"/>
</dbReference>
<dbReference type="InterPro" id="IPR003593">
    <property type="entry name" value="AAA+_ATPase"/>
</dbReference>
<dbReference type="NCBIfam" id="NF008453">
    <property type="entry name" value="PRK11308.1"/>
    <property type="match status" value="2"/>
</dbReference>
<keyword evidence="3" id="KW-0813">Transport</keyword>
<evidence type="ECO:0000256" key="4">
    <source>
        <dbReference type="ARBA" id="ARBA00022741"/>
    </source>
</evidence>
<reference evidence="10" key="1">
    <citation type="submission" date="2016-10" db="EMBL/GenBank/DDBJ databases">
        <authorList>
            <person name="Varghese N."/>
            <person name="Submissions S."/>
        </authorList>
    </citation>
    <scope>NUCLEOTIDE SEQUENCE [LARGE SCALE GENOMIC DNA]</scope>
    <source>
        <strain evidence="10">MPL-11</strain>
    </source>
</reference>
<accession>A0A1H1AUV5</accession>
<dbReference type="PROSITE" id="PS50893">
    <property type="entry name" value="ABC_TRANSPORTER_2"/>
    <property type="match status" value="2"/>
</dbReference>
<dbReference type="InterPro" id="IPR013563">
    <property type="entry name" value="Oligopep_ABC_C"/>
</dbReference>
<evidence type="ECO:0000313" key="10">
    <source>
        <dbReference type="Proteomes" id="UP000199481"/>
    </source>
</evidence>
<dbReference type="GO" id="GO:0005524">
    <property type="term" value="F:ATP binding"/>
    <property type="evidence" value="ECO:0007669"/>
    <property type="project" value="UniProtKB-KW"/>
</dbReference>
<keyword evidence="5 9" id="KW-0067">ATP-binding</keyword>
<proteinExistence type="inferred from homology"/>
<dbReference type="GO" id="GO:0016887">
    <property type="term" value="F:ATP hydrolysis activity"/>
    <property type="evidence" value="ECO:0007669"/>
    <property type="project" value="InterPro"/>
</dbReference>
<dbReference type="GO" id="GO:0005886">
    <property type="term" value="C:plasma membrane"/>
    <property type="evidence" value="ECO:0007669"/>
    <property type="project" value="UniProtKB-SubCell"/>
</dbReference>
<dbReference type="InterPro" id="IPR027417">
    <property type="entry name" value="P-loop_NTPase"/>
</dbReference>
<keyword evidence="6" id="KW-0571">Peptide transport</keyword>
<evidence type="ECO:0000256" key="3">
    <source>
        <dbReference type="ARBA" id="ARBA00022448"/>
    </source>
</evidence>
<dbReference type="GO" id="GO:0015833">
    <property type="term" value="P:peptide transport"/>
    <property type="evidence" value="ECO:0007669"/>
    <property type="project" value="UniProtKB-KW"/>
</dbReference>
<dbReference type="NCBIfam" id="NF007739">
    <property type="entry name" value="PRK10419.1"/>
    <property type="match status" value="2"/>
</dbReference>
<dbReference type="PANTHER" id="PTHR43776">
    <property type="entry name" value="TRANSPORT ATP-BINDING PROTEIN"/>
    <property type="match status" value="1"/>
</dbReference>
<keyword evidence="4" id="KW-0547">Nucleotide-binding</keyword>
<comment type="subcellular location">
    <subcellularLocation>
        <location evidence="1">Cell membrane</location>
        <topology evidence="1">Peripheral membrane protein</topology>
    </subcellularLocation>
</comment>
<dbReference type="OrthoDB" id="9802264at2"/>